<dbReference type="AlphaFoldDB" id="K0SUW9"/>
<sequence length="232" mass="26128">MEDRSARSAWKVAPSRALGLGITERPPERPGKVRKVSVCRKFDSSLRQRVPFYRQNARRSCRADRTRRCLGMGRKVASRNRLVELYKSLSIDVFRDFQVSVNGARLRPAAVALDDSRKALVGREMKKKKSRRHARRLPVNVAGRCSDVKRPTRRAAAASRKTLGALQRRPEERRSSRRGRSRKKKDTRADAAAAGARVRWTASRRGGRSVSGTPPRSSIVVRGPTRRPGGPR</sequence>
<evidence type="ECO:0000313" key="2">
    <source>
        <dbReference type="EMBL" id="EJK68714.1"/>
    </source>
</evidence>
<feature type="compositionally biased region" description="Basic residues" evidence="1">
    <location>
        <begin position="175"/>
        <end position="186"/>
    </location>
</feature>
<feature type="compositionally biased region" description="Low complexity" evidence="1">
    <location>
        <begin position="190"/>
        <end position="203"/>
    </location>
</feature>
<protein>
    <submittedName>
        <fullName evidence="2">Uncharacterized protein</fullName>
    </submittedName>
</protein>
<feature type="compositionally biased region" description="Basic residues" evidence="1">
    <location>
        <begin position="125"/>
        <end position="136"/>
    </location>
</feature>
<name>K0SUW9_THAOC</name>
<gene>
    <name evidence="2" type="ORF">THAOC_10082</name>
</gene>
<organism evidence="2 3">
    <name type="scientific">Thalassiosira oceanica</name>
    <name type="common">Marine diatom</name>
    <dbReference type="NCBI Taxonomy" id="159749"/>
    <lineage>
        <taxon>Eukaryota</taxon>
        <taxon>Sar</taxon>
        <taxon>Stramenopiles</taxon>
        <taxon>Ochrophyta</taxon>
        <taxon>Bacillariophyta</taxon>
        <taxon>Coscinodiscophyceae</taxon>
        <taxon>Thalassiosirophycidae</taxon>
        <taxon>Thalassiosirales</taxon>
        <taxon>Thalassiosiraceae</taxon>
        <taxon>Thalassiosira</taxon>
    </lineage>
</organism>
<reference evidence="2 3" key="1">
    <citation type="journal article" date="2012" name="Genome Biol.">
        <title>Genome and low-iron response of an oceanic diatom adapted to chronic iron limitation.</title>
        <authorList>
            <person name="Lommer M."/>
            <person name="Specht M."/>
            <person name="Roy A.S."/>
            <person name="Kraemer L."/>
            <person name="Andreson R."/>
            <person name="Gutowska M.A."/>
            <person name="Wolf J."/>
            <person name="Bergner S.V."/>
            <person name="Schilhabel M.B."/>
            <person name="Klostermeier U.C."/>
            <person name="Beiko R.G."/>
            <person name="Rosenstiel P."/>
            <person name="Hippler M."/>
            <person name="Laroche J."/>
        </authorList>
    </citation>
    <scope>NUCLEOTIDE SEQUENCE [LARGE SCALE GENOMIC DNA]</scope>
    <source>
        <strain evidence="2 3">CCMP1005</strain>
    </source>
</reference>
<proteinExistence type="predicted"/>
<dbReference type="Proteomes" id="UP000266841">
    <property type="component" value="Unassembled WGS sequence"/>
</dbReference>
<accession>K0SUW9</accession>
<dbReference type="EMBL" id="AGNL01010936">
    <property type="protein sequence ID" value="EJK68714.1"/>
    <property type="molecule type" value="Genomic_DNA"/>
</dbReference>
<keyword evidence="3" id="KW-1185">Reference proteome</keyword>
<feature type="region of interest" description="Disordered" evidence="1">
    <location>
        <begin position="123"/>
        <end position="232"/>
    </location>
</feature>
<feature type="non-terminal residue" evidence="2">
    <location>
        <position position="232"/>
    </location>
</feature>
<evidence type="ECO:0000313" key="3">
    <source>
        <dbReference type="Proteomes" id="UP000266841"/>
    </source>
</evidence>
<feature type="compositionally biased region" description="Low complexity" evidence="1">
    <location>
        <begin position="222"/>
        <end position="232"/>
    </location>
</feature>
<comment type="caution">
    <text evidence="2">The sequence shown here is derived from an EMBL/GenBank/DDBJ whole genome shotgun (WGS) entry which is preliminary data.</text>
</comment>
<evidence type="ECO:0000256" key="1">
    <source>
        <dbReference type="SAM" id="MobiDB-lite"/>
    </source>
</evidence>